<proteinExistence type="predicted"/>
<dbReference type="InterPro" id="IPR001969">
    <property type="entry name" value="Aspartic_peptidase_AS"/>
</dbReference>
<keyword evidence="5" id="KW-1185">Reference proteome</keyword>
<evidence type="ECO:0000256" key="2">
    <source>
        <dbReference type="SAM" id="SignalP"/>
    </source>
</evidence>
<dbReference type="RefSeq" id="WP_067180307.1">
    <property type="nucleotide sequence ID" value="NZ_CP012199.1"/>
</dbReference>
<evidence type="ECO:0000256" key="1">
    <source>
        <dbReference type="ARBA" id="ARBA00022801"/>
    </source>
</evidence>
<dbReference type="Proteomes" id="UP000058599">
    <property type="component" value="Chromosome"/>
</dbReference>
<dbReference type="EMBL" id="CP012199">
    <property type="protein sequence ID" value="AMG72795.1"/>
    <property type="molecule type" value="Genomic_DNA"/>
</dbReference>
<dbReference type="CDD" id="cd05483">
    <property type="entry name" value="retropepsin_like_bacteria"/>
    <property type="match status" value="1"/>
</dbReference>
<dbReference type="InterPro" id="IPR034122">
    <property type="entry name" value="Retropepsin-like_bacterial"/>
</dbReference>
<evidence type="ECO:0000313" key="5">
    <source>
        <dbReference type="Proteomes" id="UP000058599"/>
    </source>
</evidence>
<dbReference type="KEGG" id="sgi:SGRAN_0399"/>
<sequence>MRHAATRAPLWILLLAAPVLLGSTPPGATIPTAPIVPASPTDGIADPATTTSEVTPFIQPFDLDATRRMAVNVMVGGQGPFSFLVDTGAERTVIAKELAERLGLLPGATLRLATIGGSATAQSYRVAALQMTDLHMSGFEAPAFAGRHIGAAGLIGVDMLEDRRVLIDFRKESMAILETRRRARPIIRDDDAIVVTARNQAGRLILADARLDGHRVDVIVDTGAQTSVGNLAFQRLVANRKQNRLPFLPVTLNAVTGEPVAAMRTIVRRISINGMEVNDLPVSFADSQAFRALDLAERPALLLGMDSMSLFDRVEIDFPNKRVVFDLPERASRDPALRYAAAGIAAGS</sequence>
<feature type="chain" id="PRO_5041703621" evidence="2">
    <location>
        <begin position="29"/>
        <end position="348"/>
    </location>
</feature>
<evidence type="ECO:0000259" key="3">
    <source>
        <dbReference type="PROSITE" id="PS50175"/>
    </source>
</evidence>
<dbReference type="SUPFAM" id="SSF50630">
    <property type="entry name" value="Acid proteases"/>
    <property type="match status" value="2"/>
</dbReference>
<dbReference type="Gene3D" id="2.40.70.10">
    <property type="entry name" value="Acid Proteases"/>
    <property type="match status" value="2"/>
</dbReference>
<dbReference type="PROSITE" id="PS50175">
    <property type="entry name" value="ASP_PROT_RETROV"/>
    <property type="match status" value="1"/>
</dbReference>
<dbReference type="GO" id="GO:0006508">
    <property type="term" value="P:proteolysis"/>
    <property type="evidence" value="ECO:0007669"/>
    <property type="project" value="InterPro"/>
</dbReference>
<evidence type="ECO:0000313" key="4">
    <source>
        <dbReference type="EMBL" id="AMG72795.1"/>
    </source>
</evidence>
<name>A0AA86GGW2_9SPHN</name>
<dbReference type="InterPro" id="IPR001995">
    <property type="entry name" value="Peptidase_A2_cat"/>
</dbReference>
<keyword evidence="2" id="KW-0732">Signal</keyword>
<dbReference type="PROSITE" id="PS00141">
    <property type="entry name" value="ASP_PROTEASE"/>
    <property type="match status" value="1"/>
</dbReference>
<dbReference type="AlphaFoldDB" id="A0AA86GGW2"/>
<reference evidence="4 5" key="1">
    <citation type="journal article" date="2016" name="BMC Genomics">
        <title>Genomic analysis of the nitrate-respiring Sphingopyxis granuli (formerly Sphingomonas macrogoltabida) strain TFA.</title>
        <authorList>
            <person name="Garcia-Romero I."/>
            <person name="Perez-Pulido A.J."/>
            <person name="Gonzalez-Flores Y.E."/>
            <person name="Reyes-Ramirez F."/>
            <person name="Santero E."/>
            <person name="Floriano B."/>
        </authorList>
    </citation>
    <scope>NUCLEOTIDE SEQUENCE [LARGE SCALE GENOMIC DNA]</scope>
    <source>
        <strain evidence="4 5">TFA</strain>
    </source>
</reference>
<protein>
    <submittedName>
        <fullName evidence="4">Peptidase A2A, retrovirus, catalytic</fullName>
    </submittedName>
</protein>
<organism evidence="4 5">
    <name type="scientific">Sphingopyxis granuli</name>
    <dbReference type="NCBI Taxonomy" id="267128"/>
    <lineage>
        <taxon>Bacteria</taxon>
        <taxon>Pseudomonadati</taxon>
        <taxon>Pseudomonadota</taxon>
        <taxon>Alphaproteobacteria</taxon>
        <taxon>Sphingomonadales</taxon>
        <taxon>Sphingomonadaceae</taxon>
        <taxon>Sphingopyxis</taxon>
    </lineage>
</organism>
<dbReference type="InterPro" id="IPR021109">
    <property type="entry name" value="Peptidase_aspartic_dom_sf"/>
</dbReference>
<dbReference type="Pfam" id="PF13650">
    <property type="entry name" value="Asp_protease_2"/>
    <property type="match status" value="2"/>
</dbReference>
<dbReference type="GO" id="GO:0004190">
    <property type="term" value="F:aspartic-type endopeptidase activity"/>
    <property type="evidence" value="ECO:0007669"/>
    <property type="project" value="InterPro"/>
</dbReference>
<keyword evidence="1" id="KW-0378">Hydrolase</keyword>
<feature type="domain" description="Peptidase A2" evidence="3">
    <location>
        <begin position="81"/>
        <end position="159"/>
    </location>
</feature>
<accession>A0AA86GGW2</accession>
<gene>
    <name evidence="4" type="ORF">SGRAN_0399</name>
</gene>
<feature type="signal peptide" evidence="2">
    <location>
        <begin position="1"/>
        <end position="28"/>
    </location>
</feature>